<reference evidence="2 3" key="1">
    <citation type="journal article" date="2014" name="Genome Biol.">
        <title>Transcriptome and methylome profiling reveals relics of genome dominance in the mesopolyploid Brassica oleracea.</title>
        <authorList>
            <person name="Parkin I.A."/>
            <person name="Koh C."/>
            <person name="Tang H."/>
            <person name="Robinson S.J."/>
            <person name="Kagale S."/>
            <person name="Clarke W.E."/>
            <person name="Town C.D."/>
            <person name="Nixon J."/>
            <person name="Krishnakumar V."/>
            <person name="Bidwell S.L."/>
            <person name="Denoeud F."/>
            <person name="Belcram H."/>
            <person name="Links M.G."/>
            <person name="Just J."/>
            <person name="Clarke C."/>
            <person name="Bender T."/>
            <person name="Huebert T."/>
            <person name="Mason A.S."/>
            <person name="Pires J.C."/>
            <person name="Barker G."/>
            <person name="Moore J."/>
            <person name="Walley P.G."/>
            <person name="Manoli S."/>
            <person name="Batley J."/>
            <person name="Edwards D."/>
            <person name="Nelson M.N."/>
            <person name="Wang X."/>
            <person name="Paterson A.H."/>
            <person name="King G."/>
            <person name="Bancroft I."/>
            <person name="Chalhoub B."/>
            <person name="Sharpe A.G."/>
        </authorList>
    </citation>
    <scope>NUCLEOTIDE SEQUENCE</scope>
    <source>
        <strain evidence="2 3">cv. TO1000</strain>
    </source>
</reference>
<proteinExistence type="predicted"/>
<organism evidence="2 3">
    <name type="scientific">Brassica oleracea var. oleracea</name>
    <dbReference type="NCBI Taxonomy" id="109376"/>
    <lineage>
        <taxon>Eukaryota</taxon>
        <taxon>Viridiplantae</taxon>
        <taxon>Streptophyta</taxon>
        <taxon>Embryophyta</taxon>
        <taxon>Tracheophyta</taxon>
        <taxon>Spermatophyta</taxon>
        <taxon>Magnoliopsida</taxon>
        <taxon>eudicotyledons</taxon>
        <taxon>Gunneridae</taxon>
        <taxon>Pentapetalae</taxon>
        <taxon>rosids</taxon>
        <taxon>malvids</taxon>
        <taxon>Brassicales</taxon>
        <taxon>Brassicaceae</taxon>
        <taxon>Brassiceae</taxon>
        <taxon>Brassica</taxon>
    </lineage>
</organism>
<evidence type="ECO:0000313" key="3">
    <source>
        <dbReference type="Proteomes" id="UP000032141"/>
    </source>
</evidence>
<dbReference type="Gramene" id="Bo9g055990.1">
    <property type="protein sequence ID" value="Bo9g055990.1"/>
    <property type="gene ID" value="Bo9g055990"/>
</dbReference>
<dbReference type="EnsemblPlants" id="Bo9g055990.1">
    <property type="protein sequence ID" value="Bo9g055990.1"/>
    <property type="gene ID" value="Bo9g055990"/>
</dbReference>
<feature type="region of interest" description="Disordered" evidence="1">
    <location>
        <begin position="168"/>
        <end position="189"/>
    </location>
</feature>
<feature type="compositionally biased region" description="Polar residues" evidence="1">
    <location>
        <begin position="39"/>
        <end position="57"/>
    </location>
</feature>
<sequence>MVSSSPAVEGSRPTTDRTSSLVSSSVFSRLHRQKKDQNPPRTKTVSVLTASPLSSLSPDEVSSVASRLLRQKNPPRTTSVSVLIKAAIPSSLYFSVRRPNETTTEIDSLGLHHGVDAVFSLLLRQKTDLFNFEITSEVDMDSTNFVELLNSQQDTIFPETFPYARFSHGGEHGSSQLPTETSSFCEESPTKRRGRRKWTVSDDLVLISAWLNTSKDPLVGNEQKARAFWQRIAEYYAASPKKTSGQSETDIVKMAHTIFANDHKTKFNLHHAWEELRHDQKWCEAATHKITGSSKKRKCDGAQSDGATSPLCDQATQRPPGVKAAKAASGKRSIGDHQEGKGTAEFQTMWSIKERDLIVKERLSKQRLLESLISKKDPLSEAEEALKQKLINRRDKDDDKRSRDKDDHGRSLSALQKCTAAIRVLAYGSAADAVDEYLRLGATTARLCVEHFVEGIINLFGDEYLRRPTPADLERLLYIVEQRGFPGMIGSIDCTLNDINVLDRSPFFDDIINGQAPQVTFSVNGNEYREYRLAYYLTDGIYPKWATFVQSISLPQGPKVALFAQHQEGVRKDVERAFGVLQARFESTEMDQASFESTEMDQARSNKEKTTEVHMWILRILQTRLQISLI</sequence>
<feature type="compositionally biased region" description="Polar residues" evidence="1">
    <location>
        <begin position="1"/>
        <end position="18"/>
    </location>
</feature>
<dbReference type="Pfam" id="PF04827">
    <property type="entry name" value="Plant_tran"/>
    <property type="match status" value="1"/>
</dbReference>
<feature type="region of interest" description="Disordered" evidence="1">
    <location>
        <begin position="293"/>
        <end position="346"/>
    </location>
</feature>
<dbReference type="InterPro" id="IPR006912">
    <property type="entry name" value="Harbinger_derived_prot"/>
</dbReference>
<dbReference type="Proteomes" id="UP000032141">
    <property type="component" value="Chromosome C9"/>
</dbReference>
<accession>A0A0D3E5X3</accession>
<protein>
    <recommendedName>
        <fullName evidence="4">No apical meristem-associated C-terminal domain-containing protein</fullName>
    </recommendedName>
</protein>
<dbReference type="HOGENOM" id="CLU_012390_5_3_1"/>
<feature type="region of interest" description="Disordered" evidence="1">
    <location>
        <begin position="1"/>
        <end position="58"/>
    </location>
</feature>
<dbReference type="PANTHER" id="PTHR47150">
    <property type="entry name" value="OS12G0169200 PROTEIN"/>
    <property type="match status" value="1"/>
</dbReference>
<dbReference type="STRING" id="109376.A0A0D3E5X3"/>
<evidence type="ECO:0000256" key="1">
    <source>
        <dbReference type="SAM" id="MobiDB-lite"/>
    </source>
</evidence>
<feature type="compositionally biased region" description="Polar residues" evidence="1">
    <location>
        <begin position="173"/>
        <end position="185"/>
    </location>
</feature>
<dbReference type="PANTHER" id="PTHR47150:SF5">
    <property type="entry name" value="OS07G0546750 PROTEIN"/>
    <property type="match status" value="1"/>
</dbReference>
<feature type="compositionally biased region" description="Basic and acidic residues" evidence="1">
    <location>
        <begin position="333"/>
        <end position="342"/>
    </location>
</feature>
<keyword evidence="3" id="KW-1185">Reference proteome</keyword>
<dbReference type="AlphaFoldDB" id="A0A0D3E5X3"/>
<feature type="compositionally biased region" description="Low complexity" evidence="1">
    <location>
        <begin position="19"/>
        <end position="28"/>
    </location>
</feature>
<name>A0A0D3E5X3_BRAOL</name>
<evidence type="ECO:0000313" key="2">
    <source>
        <dbReference type="EnsemblPlants" id="Bo9g055990.1"/>
    </source>
</evidence>
<evidence type="ECO:0008006" key="4">
    <source>
        <dbReference type="Google" id="ProtNLM"/>
    </source>
</evidence>
<reference evidence="2" key="2">
    <citation type="submission" date="2015-03" db="UniProtKB">
        <authorList>
            <consortium name="EnsemblPlants"/>
        </authorList>
    </citation>
    <scope>IDENTIFICATION</scope>
</reference>
<feature type="region of interest" description="Disordered" evidence="1">
    <location>
        <begin position="390"/>
        <end position="410"/>
    </location>
</feature>